<gene>
    <name evidence="2" type="ORF">D1164_01545</name>
</gene>
<feature type="transmembrane region" description="Helical" evidence="1">
    <location>
        <begin position="25"/>
        <end position="43"/>
    </location>
</feature>
<name>A0A399D6T7_9BACT</name>
<sequence length="109" mass="12900">MHRMKTYTIQKIDTNLYVKGFSGQMVYKALYGILGALLLFVWLYILTGVFPAVLICIPAFFAWLFRLHRIQQKYGPDGWSKKRTSRQLPQFITIKQRICHYENNESQTH</sequence>
<evidence type="ECO:0000313" key="3">
    <source>
        <dbReference type="Proteomes" id="UP000266441"/>
    </source>
</evidence>
<dbReference type="OrthoDB" id="1122287at2"/>
<accession>A0A399D6T7</accession>
<protein>
    <submittedName>
        <fullName evidence="2">DUF4133 domain-containing protein</fullName>
    </submittedName>
</protein>
<dbReference type="Pfam" id="PF13571">
    <property type="entry name" value="DUF4133"/>
    <property type="match status" value="1"/>
</dbReference>
<feature type="transmembrane region" description="Helical" evidence="1">
    <location>
        <begin position="49"/>
        <end position="65"/>
    </location>
</feature>
<dbReference type="Proteomes" id="UP000266441">
    <property type="component" value="Unassembled WGS sequence"/>
</dbReference>
<keyword evidence="1" id="KW-0812">Transmembrane</keyword>
<evidence type="ECO:0000256" key="1">
    <source>
        <dbReference type="SAM" id="Phobius"/>
    </source>
</evidence>
<comment type="caution">
    <text evidence="2">The sequence shown here is derived from an EMBL/GenBank/DDBJ whole genome shotgun (WGS) entry which is preliminary data.</text>
</comment>
<organism evidence="2 3">
    <name type="scientific">Mariniphaga sediminis</name>
    <dbReference type="NCBI Taxonomy" id="1628158"/>
    <lineage>
        <taxon>Bacteria</taxon>
        <taxon>Pseudomonadati</taxon>
        <taxon>Bacteroidota</taxon>
        <taxon>Bacteroidia</taxon>
        <taxon>Marinilabiliales</taxon>
        <taxon>Prolixibacteraceae</taxon>
        <taxon>Mariniphaga</taxon>
    </lineage>
</organism>
<keyword evidence="1" id="KW-1133">Transmembrane helix</keyword>
<dbReference type="EMBL" id="QWET01000001">
    <property type="protein sequence ID" value="RIH67309.1"/>
    <property type="molecule type" value="Genomic_DNA"/>
</dbReference>
<keyword evidence="1" id="KW-0472">Membrane</keyword>
<dbReference type="AlphaFoldDB" id="A0A399D6T7"/>
<reference evidence="2 3" key="1">
    <citation type="journal article" date="2015" name="Int. J. Syst. Evol. Microbiol.">
        <title>Mariniphaga sediminis sp. nov., isolated from coastal sediment.</title>
        <authorList>
            <person name="Wang F.Q."/>
            <person name="Shen Q.Y."/>
            <person name="Chen G.J."/>
            <person name="Du Z.J."/>
        </authorList>
    </citation>
    <scope>NUCLEOTIDE SEQUENCE [LARGE SCALE GENOMIC DNA]</scope>
    <source>
        <strain evidence="2 3">SY21</strain>
    </source>
</reference>
<evidence type="ECO:0000313" key="2">
    <source>
        <dbReference type="EMBL" id="RIH67309.1"/>
    </source>
</evidence>
<keyword evidence="3" id="KW-1185">Reference proteome</keyword>
<dbReference type="InterPro" id="IPR025407">
    <property type="entry name" value="DUF4133"/>
</dbReference>
<proteinExistence type="predicted"/>